<dbReference type="AlphaFoldDB" id="A0A090E2L0"/>
<dbReference type="GO" id="GO:0019632">
    <property type="term" value="P:shikimate metabolic process"/>
    <property type="evidence" value="ECO:0007669"/>
    <property type="project" value="InterPro"/>
</dbReference>
<dbReference type="InterPro" id="IPR011342">
    <property type="entry name" value="Shikimate_DH"/>
</dbReference>
<dbReference type="SUPFAM" id="SSF51735">
    <property type="entry name" value="NAD(P)-binding Rossmann-fold domains"/>
    <property type="match status" value="1"/>
</dbReference>
<feature type="binding site" evidence="8">
    <location>
        <position position="456"/>
    </location>
    <ligand>
        <name>shikimate</name>
        <dbReference type="ChEBI" id="CHEBI:36208"/>
    </ligand>
</feature>
<sequence>MISVVIKGPAFEEAYQQIMLAIPYADLVELRLDYFNFLDFPSLERLRAHFSIPMIFTLRSQRQGGSYTQSEDNRLKDIRCLLKLKPEFLDLEYDIETSFIEEIALKYPGIKLILSYHNFEETPKDLEGIYQKMLNPYAFFYKMAVTANCSLDALRFLAWAKHSHDRLIAVSMGEHGQISRILGPVIGNPITYAALNEAQKSAPGQLTAKTLIEKYRYYSLSPKTTLYGLIGDPVDQSISDETHNYLIKTLGIESVYIKIQVSREELPDFLTYAKNFSFKGLSVTMPLKEAILPFLDTIDSQALAIGAVNTLVFDRGKISGFNTDGIGALNAIERNFLVKNKRMIIIGAGGAAKAIAYEAHKKGALVTIVNRDKTKAQQIAERLSLKGVGLDSLSTCFENCDILINSTPISFELPMTLSPSTLVMDIKSKPKETVFLLQAIRRGCCVVFGYEMFVEQAACQFNLWLNPIDLREIKEILEASARSCLS</sequence>
<dbReference type="InterPro" id="IPR013708">
    <property type="entry name" value="Shikimate_DH-bd_N"/>
</dbReference>
<keyword evidence="7" id="KW-0704">Schiff base</keyword>
<evidence type="ECO:0000313" key="11">
    <source>
        <dbReference type="EMBL" id="CDR34884.1"/>
    </source>
</evidence>
<dbReference type="Gene3D" id="3.40.50.10860">
    <property type="entry name" value="Leucine Dehydrogenase, chain A, domain 1"/>
    <property type="match status" value="1"/>
</dbReference>
<keyword evidence="4 8" id="KW-0560">Oxidoreductase</keyword>
<protein>
    <recommendedName>
        <fullName evidence="7 8">Multifunctional fusion protein</fullName>
    </recommendedName>
    <domain>
        <recommendedName>
            <fullName evidence="7">3-dehydroquinate dehydratase</fullName>
            <shortName evidence="7">3-dehydroquinase</shortName>
            <ecNumber evidence="7">4.2.1.10</ecNumber>
        </recommendedName>
        <alternativeName>
            <fullName evidence="7">Type I DHQase</fullName>
        </alternativeName>
        <alternativeName>
            <fullName evidence="7">Type I dehydroquinase</fullName>
            <shortName evidence="7">DHQ1</shortName>
        </alternativeName>
    </domain>
    <domain>
        <recommendedName>
            <fullName evidence="8">Shikimate dehydrogenase (NADP(+))</fullName>
            <shortName evidence="8">SDH</shortName>
            <ecNumber evidence="8">1.1.1.25</ecNumber>
        </recommendedName>
    </domain>
</protein>
<dbReference type="RefSeq" id="WP_041018487.1">
    <property type="nucleotide sequence ID" value="NZ_CCEJ010000010.1"/>
</dbReference>
<evidence type="ECO:0000313" key="12">
    <source>
        <dbReference type="Proteomes" id="UP000031552"/>
    </source>
</evidence>
<dbReference type="GO" id="GO:0050661">
    <property type="term" value="F:NADP binding"/>
    <property type="evidence" value="ECO:0007669"/>
    <property type="project" value="InterPro"/>
</dbReference>
<feature type="binding site" evidence="8">
    <location>
        <position position="324"/>
    </location>
    <ligand>
        <name>shikimate</name>
        <dbReference type="ChEBI" id="CHEBI:36208"/>
    </ligand>
</feature>
<feature type="binding site" evidence="8">
    <location>
        <position position="284"/>
    </location>
    <ligand>
        <name>shikimate</name>
        <dbReference type="ChEBI" id="CHEBI:36208"/>
    </ligand>
</feature>
<feature type="binding site" evidence="8">
    <location>
        <position position="449"/>
    </location>
    <ligand>
        <name>NADP(+)</name>
        <dbReference type="ChEBI" id="CHEBI:58349"/>
    </ligand>
</feature>
<feature type="domain" description="Quinate/shikimate 5-dehydrogenase/glutamyl-tRNA reductase" evidence="9">
    <location>
        <begin position="338"/>
        <end position="407"/>
    </location>
</feature>
<dbReference type="SUPFAM" id="SSF53223">
    <property type="entry name" value="Aminoacid dehydrogenase-like, N-terminal domain"/>
    <property type="match status" value="1"/>
</dbReference>
<reference evidence="11" key="1">
    <citation type="submission" date="2013-12" db="EMBL/GenBank/DDBJ databases">
        <authorList>
            <person name="Linke B."/>
        </authorList>
    </citation>
    <scope>NUCLEOTIDE SEQUENCE [LARGE SCALE GENOMIC DNA]</scope>
    <source>
        <strain evidence="11">CRIB-18</strain>
    </source>
</reference>
<dbReference type="InterPro" id="IPR036291">
    <property type="entry name" value="NAD(P)-bd_dom_sf"/>
</dbReference>
<dbReference type="eggNOG" id="COG0169">
    <property type="taxonomic scope" value="Bacteria"/>
</dbReference>
<dbReference type="EC" id="1.1.1.25" evidence="8"/>
<comment type="function">
    <text evidence="7">Involved in the third step of the chorismate pathway, which leads to the biosynthesis of aromatic amino acids. Catalyzes the cis-dehydration of 3-dehydroquinate (DHQ) and introduces the first double bond of the aromatic ring to yield 3-dehydroshikimate.</text>
</comment>
<dbReference type="Pfam" id="PF01487">
    <property type="entry name" value="DHquinase_I"/>
    <property type="match status" value="1"/>
</dbReference>
<dbReference type="GO" id="GO:0009423">
    <property type="term" value="P:chorismate biosynthetic process"/>
    <property type="evidence" value="ECO:0007669"/>
    <property type="project" value="UniProtKB-UniRule"/>
</dbReference>
<dbReference type="Gene3D" id="3.40.50.720">
    <property type="entry name" value="NAD(P)-binding Rossmann-like Domain"/>
    <property type="match status" value="1"/>
</dbReference>
<dbReference type="GO" id="GO:0003855">
    <property type="term" value="F:3-dehydroquinate dehydratase activity"/>
    <property type="evidence" value="ECO:0007669"/>
    <property type="project" value="UniProtKB-UniRule"/>
</dbReference>
<feature type="binding site" evidence="8">
    <location>
        <position position="426"/>
    </location>
    <ligand>
        <name>NADP(+)</name>
        <dbReference type="ChEBI" id="CHEBI:58349"/>
    </ligand>
</feature>
<comment type="catalytic activity">
    <reaction evidence="6 8">
        <text>shikimate + NADP(+) = 3-dehydroshikimate + NADPH + H(+)</text>
        <dbReference type="Rhea" id="RHEA:17737"/>
        <dbReference type="ChEBI" id="CHEBI:15378"/>
        <dbReference type="ChEBI" id="CHEBI:16630"/>
        <dbReference type="ChEBI" id="CHEBI:36208"/>
        <dbReference type="ChEBI" id="CHEBI:57783"/>
        <dbReference type="ChEBI" id="CHEBI:58349"/>
        <dbReference type="EC" id="1.1.1.25"/>
    </reaction>
</comment>
<evidence type="ECO:0000256" key="6">
    <source>
        <dbReference type="ARBA" id="ARBA00049442"/>
    </source>
</evidence>
<dbReference type="GO" id="GO:0004764">
    <property type="term" value="F:shikimate 3-dehydrogenase (NADP+) activity"/>
    <property type="evidence" value="ECO:0007669"/>
    <property type="project" value="UniProtKB-UniRule"/>
</dbReference>
<reference evidence="11" key="2">
    <citation type="submission" date="2014-09" db="EMBL/GenBank/DDBJ databases">
        <title>Criblamydia sequanensis harbors a mega-plasmid encoding arsenite resistance.</title>
        <authorList>
            <person name="Bertelli C."/>
            <person name="Goesmann A."/>
            <person name="Greub G."/>
        </authorList>
    </citation>
    <scope>NUCLEOTIDE SEQUENCE [LARGE SCALE GENOMIC DNA]</scope>
    <source>
        <strain evidence="11">CRIB-18</strain>
    </source>
</reference>
<evidence type="ECO:0000256" key="8">
    <source>
        <dbReference type="HAMAP-Rule" id="MF_00222"/>
    </source>
</evidence>
<keyword evidence="2 7" id="KW-0028">Amino-acid biosynthesis</keyword>
<dbReference type="InterPro" id="IPR006151">
    <property type="entry name" value="Shikm_DH/Glu-tRNA_Rdtase"/>
</dbReference>
<comment type="caution">
    <text evidence="11">The sequence shown here is derived from an EMBL/GenBank/DDBJ whole genome shotgun (WGS) entry which is preliminary data.</text>
</comment>
<feature type="binding site" evidence="8">
    <location>
        <position position="309"/>
    </location>
    <ligand>
        <name>shikimate</name>
        <dbReference type="ChEBI" id="CHEBI:36208"/>
    </ligand>
</feature>
<comment type="similarity">
    <text evidence="7">Belongs to the type-I 3-dehydroquinase family.</text>
</comment>
<dbReference type="InterPro" id="IPR022893">
    <property type="entry name" value="Shikimate_DH_fam"/>
</dbReference>
<comment type="catalytic activity">
    <reaction evidence="7">
        <text>3-dehydroquinate = 3-dehydroshikimate + H2O</text>
        <dbReference type="Rhea" id="RHEA:21096"/>
        <dbReference type="ChEBI" id="CHEBI:15377"/>
        <dbReference type="ChEBI" id="CHEBI:16630"/>
        <dbReference type="ChEBI" id="CHEBI:32364"/>
        <dbReference type="EC" id="4.2.1.10"/>
    </reaction>
</comment>
<comment type="pathway">
    <text evidence="1 8">Metabolic intermediate biosynthesis; chorismate biosynthesis; chorismate from D-erythrose 4-phosphate and phosphoenolpyruvate: step 4/7.</text>
</comment>
<dbReference type="SUPFAM" id="SSF51569">
    <property type="entry name" value="Aldolase"/>
    <property type="match status" value="1"/>
</dbReference>
<comment type="subunit">
    <text evidence="7">Homodimer.</text>
</comment>
<dbReference type="Gene3D" id="3.20.20.70">
    <property type="entry name" value="Aldolase class I"/>
    <property type="match status" value="1"/>
</dbReference>
<proteinExistence type="inferred from homology"/>
<evidence type="ECO:0000259" key="9">
    <source>
        <dbReference type="Pfam" id="PF01488"/>
    </source>
</evidence>
<dbReference type="EC" id="4.2.1.10" evidence="7"/>
<feature type="binding site" evidence="7">
    <location>
        <position position="180"/>
    </location>
    <ligand>
        <name>3-dehydroquinate</name>
        <dbReference type="ChEBI" id="CHEBI:32364"/>
    </ligand>
</feature>
<evidence type="ECO:0000256" key="7">
    <source>
        <dbReference type="HAMAP-Rule" id="MF_00214"/>
    </source>
</evidence>
<dbReference type="EMBL" id="CCEJ010000010">
    <property type="protein sequence ID" value="CDR34884.1"/>
    <property type="molecule type" value="Genomic_DNA"/>
</dbReference>
<evidence type="ECO:0000256" key="5">
    <source>
        <dbReference type="ARBA" id="ARBA00023141"/>
    </source>
</evidence>
<feature type="binding site" evidence="7">
    <location>
        <position position="205"/>
    </location>
    <ligand>
        <name>3-dehydroquinate</name>
        <dbReference type="ChEBI" id="CHEBI:32364"/>
    </ligand>
</feature>
<dbReference type="InterPro" id="IPR046346">
    <property type="entry name" value="Aminoacid_DH-like_N_sf"/>
</dbReference>
<dbReference type="STRING" id="1437425.CSEC_2078"/>
<evidence type="ECO:0000259" key="10">
    <source>
        <dbReference type="Pfam" id="PF08501"/>
    </source>
</evidence>
<evidence type="ECO:0000256" key="3">
    <source>
        <dbReference type="ARBA" id="ARBA00022857"/>
    </source>
</evidence>
<feature type="binding site" evidence="7">
    <location>
        <position position="59"/>
    </location>
    <ligand>
        <name>3-dehydroquinate</name>
        <dbReference type="ChEBI" id="CHEBI:32364"/>
    </ligand>
</feature>
<feature type="domain" description="Shikimate dehydrogenase substrate binding N-terminal" evidence="10">
    <location>
        <begin position="229"/>
        <end position="311"/>
    </location>
</feature>
<keyword evidence="3 8" id="KW-0521">NADP</keyword>
<feature type="active site" description="Schiff-base intermediate with substrate" evidence="7">
    <location>
        <position position="142"/>
    </location>
</feature>
<gene>
    <name evidence="11" type="primary">aroDE</name>
    <name evidence="7" type="synonym">aroD</name>
    <name evidence="8" type="synonym">aroE</name>
    <name evidence="11" type="ORF">CSEC_2078</name>
</gene>
<dbReference type="GO" id="GO:0009073">
    <property type="term" value="P:aromatic amino acid family biosynthetic process"/>
    <property type="evidence" value="ECO:0007669"/>
    <property type="project" value="UniProtKB-KW"/>
</dbReference>
<organism evidence="11 12">
    <name type="scientific">Candidatus Criblamydia sequanensis CRIB-18</name>
    <dbReference type="NCBI Taxonomy" id="1437425"/>
    <lineage>
        <taxon>Bacteria</taxon>
        <taxon>Pseudomonadati</taxon>
        <taxon>Chlamydiota</taxon>
        <taxon>Chlamydiia</taxon>
        <taxon>Parachlamydiales</taxon>
        <taxon>Candidatus Criblamydiaceae</taxon>
        <taxon>Candidatus Criblamydia</taxon>
    </lineage>
</organism>
<comment type="similarity">
    <text evidence="8">Belongs to the shikimate dehydrogenase family.</text>
</comment>
<feature type="binding site" evidence="7">
    <location>
        <position position="201"/>
    </location>
    <ligand>
        <name>3-dehydroquinate</name>
        <dbReference type="ChEBI" id="CHEBI:32364"/>
    </ligand>
</feature>
<name>A0A090E2L0_9BACT</name>
<dbReference type="UniPathway" id="UPA00053">
    <property type="reaction ID" value="UER00086"/>
</dbReference>
<dbReference type="InterPro" id="IPR013785">
    <property type="entry name" value="Aldolase_TIM"/>
</dbReference>
<feature type="binding site" evidence="7">
    <location>
        <begin position="29"/>
        <end position="31"/>
    </location>
    <ligand>
        <name>3-dehydroquinate</name>
        <dbReference type="ChEBI" id="CHEBI:32364"/>
    </ligand>
</feature>
<evidence type="ECO:0000256" key="1">
    <source>
        <dbReference type="ARBA" id="ARBA00004871"/>
    </source>
</evidence>
<evidence type="ECO:0000256" key="4">
    <source>
        <dbReference type="ARBA" id="ARBA00023002"/>
    </source>
</evidence>
<comment type="pathway">
    <text evidence="7">Metabolic intermediate biosynthesis; chorismate biosynthesis; chorismate from D-erythrose 4-phosphate and phosphoenolpyruvate: step 3/7.</text>
</comment>
<keyword evidence="12" id="KW-1185">Reference proteome</keyword>
<comment type="function">
    <text evidence="8">Involved in the biosynthesis of the chorismate, which leads to the biosynthesis of aromatic amino acids. Catalyzes the reversible NADPH linked reduction of 3-dehydroshikimate (DHSA) to yield shikimate (SA).</text>
</comment>
<comment type="caution">
    <text evidence="7">Lacks conserved residue(s) required for the propagation of feature annotation.</text>
</comment>
<dbReference type="InterPro" id="IPR001381">
    <property type="entry name" value="DHquinase_I"/>
</dbReference>
<keyword evidence="7 11" id="KW-0456">Lyase</keyword>
<accession>A0A090E2L0</accession>
<dbReference type="Proteomes" id="UP000031552">
    <property type="component" value="Unassembled WGS sequence"/>
</dbReference>
<dbReference type="NCBIfam" id="TIGR00507">
    <property type="entry name" value="aroE"/>
    <property type="match status" value="1"/>
</dbReference>
<dbReference type="PANTHER" id="PTHR21089:SF1">
    <property type="entry name" value="BIFUNCTIONAL 3-DEHYDROQUINATE DEHYDRATASE_SHIKIMATE DEHYDROGENASE, CHLOROPLASTIC"/>
    <property type="match status" value="1"/>
</dbReference>
<dbReference type="HAMAP" id="MF_00214">
    <property type="entry name" value="AroD"/>
    <property type="match status" value="1"/>
</dbReference>
<feature type="binding site" evidence="8">
    <location>
        <begin position="237"/>
        <end position="239"/>
    </location>
    <ligand>
        <name>shikimate</name>
        <dbReference type="ChEBI" id="CHEBI:36208"/>
    </ligand>
</feature>
<feature type="active site" description="Proton donor/acceptor" evidence="7">
    <location>
        <position position="117"/>
    </location>
</feature>
<feature type="binding site" evidence="8">
    <location>
        <begin position="347"/>
        <end position="351"/>
    </location>
    <ligand>
        <name>NADP(+)</name>
        <dbReference type="ChEBI" id="CHEBI:58349"/>
    </ligand>
</feature>
<dbReference type="HAMAP" id="MF_00222">
    <property type="entry name" value="Shikimate_DH_AroE"/>
    <property type="match status" value="1"/>
</dbReference>
<dbReference type="OrthoDB" id="9792692at2"/>
<dbReference type="PANTHER" id="PTHR21089">
    <property type="entry name" value="SHIKIMATE DEHYDROGENASE"/>
    <property type="match status" value="1"/>
</dbReference>
<dbReference type="Pfam" id="PF01488">
    <property type="entry name" value="Shikimate_DH"/>
    <property type="match status" value="1"/>
</dbReference>
<dbReference type="CDD" id="cd00502">
    <property type="entry name" value="DHQase_I"/>
    <property type="match status" value="1"/>
</dbReference>
<dbReference type="Pfam" id="PF08501">
    <property type="entry name" value="Shikimate_dh_N"/>
    <property type="match status" value="1"/>
</dbReference>
<dbReference type="GO" id="GO:0008652">
    <property type="term" value="P:amino acid biosynthetic process"/>
    <property type="evidence" value="ECO:0007669"/>
    <property type="project" value="UniProtKB-KW"/>
</dbReference>
<keyword evidence="5 7" id="KW-0057">Aromatic amino acid biosynthesis</keyword>
<dbReference type="eggNOG" id="COG0710">
    <property type="taxonomic scope" value="Bacteria"/>
</dbReference>
<evidence type="ECO:0000256" key="2">
    <source>
        <dbReference type="ARBA" id="ARBA00022605"/>
    </source>
</evidence>
<feature type="active site" description="Proton acceptor" evidence="8">
    <location>
        <position position="288"/>
    </location>
</feature>